<feature type="non-terminal residue" evidence="2">
    <location>
        <position position="139"/>
    </location>
</feature>
<dbReference type="EMBL" id="JABCKI010009389">
    <property type="protein sequence ID" value="KAG5633094.1"/>
    <property type="molecule type" value="Genomic_DNA"/>
</dbReference>
<dbReference type="AlphaFoldDB" id="A0A9P7FM77"/>
<feature type="region of interest" description="Disordered" evidence="1">
    <location>
        <begin position="71"/>
        <end position="139"/>
    </location>
</feature>
<organism evidence="2 3">
    <name type="scientific">Sphagnurus paluster</name>
    <dbReference type="NCBI Taxonomy" id="117069"/>
    <lineage>
        <taxon>Eukaryota</taxon>
        <taxon>Fungi</taxon>
        <taxon>Dikarya</taxon>
        <taxon>Basidiomycota</taxon>
        <taxon>Agaricomycotina</taxon>
        <taxon>Agaricomycetes</taxon>
        <taxon>Agaricomycetidae</taxon>
        <taxon>Agaricales</taxon>
        <taxon>Tricholomatineae</taxon>
        <taxon>Lyophyllaceae</taxon>
        <taxon>Sphagnurus</taxon>
    </lineage>
</organism>
<keyword evidence="3" id="KW-1185">Reference proteome</keyword>
<dbReference type="Proteomes" id="UP000717328">
    <property type="component" value="Unassembled WGS sequence"/>
</dbReference>
<evidence type="ECO:0000313" key="2">
    <source>
        <dbReference type="EMBL" id="KAG5633094.1"/>
    </source>
</evidence>
<comment type="caution">
    <text evidence="2">The sequence shown here is derived from an EMBL/GenBank/DDBJ whole genome shotgun (WGS) entry which is preliminary data.</text>
</comment>
<name>A0A9P7FM77_9AGAR</name>
<feature type="compositionally biased region" description="Polar residues" evidence="1">
    <location>
        <begin position="106"/>
        <end position="118"/>
    </location>
</feature>
<reference evidence="2" key="1">
    <citation type="submission" date="2021-02" db="EMBL/GenBank/DDBJ databases">
        <authorList>
            <person name="Nieuwenhuis M."/>
            <person name="Van De Peppel L.J.J."/>
        </authorList>
    </citation>
    <scope>NUCLEOTIDE SEQUENCE</scope>
    <source>
        <strain evidence="2">D49</strain>
    </source>
</reference>
<sequence length="139" mass="14334">MTSSASFITPVVFPGAIDAPFMETSLREPDELPAAMPPPDIPHDQAITEAEKRRAEYLIKILASGEVFDPIACDDSDIDETEFADEGNPAGGGNSADNHPADDNNLAGNQNPTGTVPTCSGPGSHEGPLAGASLGTNSE</sequence>
<gene>
    <name evidence="2" type="ORF">H0H81_011103</name>
</gene>
<reference evidence="2" key="2">
    <citation type="submission" date="2021-10" db="EMBL/GenBank/DDBJ databases">
        <title>Phylogenomics reveals ancestral predisposition of the termite-cultivated fungus Termitomyces towards a domesticated lifestyle.</title>
        <authorList>
            <person name="Auxier B."/>
            <person name="Grum-Grzhimaylo A."/>
            <person name="Cardenas M.E."/>
            <person name="Lodge J.D."/>
            <person name="Laessoe T."/>
            <person name="Pedersen O."/>
            <person name="Smith M.E."/>
            <person name="Kuyper T.W."/>
            <person name="Franco-Molano E.A."/>
            <person name="Baroni T.J."/>
            <person name="Aanen D.K."/>
        </authorList>
    </citation>
    <scope>NUCLEOTIDE SEQUENCE</scope>
    <source>
        <strain evidence="2">D49</strain>
    </source>
</reference>
<evidence type="ECO:0000313" key="3">
    <source>
        <dbReference type="Proteomes" id="UP000717328"/>
    </source>
</evidence>
<protein>
    <submittedName>
        <fullName evidence="2">Uncharacterized protein</fullName>
    </submittedName>
</protein>
<accession>A0A9P7FM77</accession>
<evidence type="ECO:0000256" key="1">
    <source>
        <dbReference type="SAM" id="MobiDB-lite"/>
    </source>
</evidence>
<proteinExistence type="predicted"/>
<feature type="compositionally biased region" description="Acidic residues" evidence="1">
    <location>
        <begin position="72"/>
        <end position="85"/>
    </location>
</feature>